<dbReference type="OrthoDB" id="76265at2759"/>
<comment type="subcellular location">
    <subcellularLocation>
        <location evidence="2">Nucleus</location>
    </subcellularLocation>
</comment>
<reference evidence="13 14" key="1">
    <citation type="journal article" date="2014" name="Nat. Genet.">
        <title>Whole-genome sequence of a flatfish provides insights into ZW sex chromosome evolution and adaptation to a benthic lifestyle.</title>
        <authorList>
            <person name="Chen S."/>
            <person name="Zhang G."/>
            <person name="Shao C."/>
            <person name="Huang Q."/>
            <person name="Liu G."/>
            <person name="Zhang P."/>
            <person name="Song W."/>
            <person name="An N."/>
            <person name="Chalopin D."/>
            <person name="Volff J.N."/>
            <person name="Hong Y."/>
            <person name="Li Q."/>
            <person name="Sha Z."/>
            <person name="Zhou H."/>
            <person name="Xie M."/>
            <person name="Yu Q."/>
            <person name="Liu Y."/>
            <person name="Xiang H."/>
            <person name="Wang N."/>
            <person name="Wu K."/>
            <person name="Yang C."/>
            <person name="Zhou Q."/>
            <person name="Liao X."/>
            <person name="Yang L."/>
            <person name="Hu Q."/>
            <person name="Zhang J."/>
            <person name="Meng L."/>
            <person name="Jin L."/>
            <person name="Tian Y."/>
            <person name="Lian J."/>
            <person name="Yang J."/>
            <person name="Miao G."/>
            <person name="Liu S."/>
            <person name="Liang Z."/>
            <person name="Yan F."/>
            <person name="Li Y."/>
            <person name="Sun B."/>
            <person name="Zhang H."/>
            <person name="Zhang J."/>
            <person name="Zhu Y."/>
            <person name="Du M."/>
            <person name="Zhao Y."/>
            <person name="Schartl M."/>
            <person name="Tang Q."/>
            <person name="Wang J."/>
        </authorList>
    </citation>
    <scope>NUCLEOTIDE SEQUENCE</scope>
</reference>
<dbReference type="OMA" id="KGQEREC"/>
<dbReference type="GO" id="GO:0005634">
    <property type="term" value="C:nucleus"/>
    <property type="evidence" value="ECO:0007669"/>
    <property type="project" value="UniProtKB-SubCell"/>
</dbReference>
<dbReference type="InterPro" id="IPR005123">
    <property type="entry name" value="Oxoglu/Fe-dep_dioxygenase_dom"/>
</dbReference>
<dbReference type="Ensembl" id="ENSCSET00000012998.1">
    <property type="protein sequence ID" value="ENSCSEP00000012842.1"/>
    <property type="gene ID" value="ENSCSEG00000008308.1"/>
</dbReference>
<reference evidence="13" key="3">
    <citation type="submission" date="2025-09" db="UniProtKB">
        <authorList>
            <consortium name="Ensembl"/>
        </authorList>
    </citation>
    <scope>IDENTIFICATION</scope>
</reference>
<dbReference type="AlphaFoldDB" id="A0A3P8VEP8"/>
<evidence type="ECO:0000256" key="5">
    <source>
        <dbReference type="ARBA" id="ARBA00022964"/>
    </source>
</evidence>
<comment type="cofactor">
    <cofactor evidence="1">
        <name>L-ascorbate</name>
        <dbReference type="ChEBI" id="CHEBI:38290"/>
    </cofactor>
</comment>
<dbReference type="PANTHER" id="PTHR12907:SF6">
    <property type="entry name" value="PROLYL HYDROXYLASE EGLN2"/>
    <property type="match status" value="1"/>
</dbReference>
<evidence type="ECO:0000256" key="10">
    <source>
        <dbReference type="ARBA" id="ARBA00049134"/>
    </source>
</evidence>
<dbReference type="RefSeq" id="XP_008307382.1">
    <property type="nucleotide sequence ID" value="XM_008309160.3"/>
</dbReference>
<feature type="region of interest" description="Disordered" evidence="11">
    <location>
        <begin position="74"/>
        <end position="93"/>
    </location>
</feature>
<protein>
    <recommendedName>
        <fullName evidence="9">hypoxia-inducible factor-proline dioxygenase</fullName>
        <ecNumber evidence="9">1.14.11.29</ecNumber>
    </recommendedName>
</protein>
<evidence type="ECO:0000256" key="7">
    <source>
        <dbReference type="ARBA" id="ARBA00023004"/>
    </source>
</evidence>
<dbReference type="SMART" id="SM00702">
    <property type="entry name" value="P4Hc"/>
    <property type="match status" value="1"/>
</dbReference>
<dbReference type="PROSITE" id="PS51471">
    <property type="entry name" value="FE2OG_OXY"/>
    <property type="match status" value="1"/>
</dbReference>
<reference evidence="13" key="2">
    <citation type="submission" date="2025-08" db="UniProtKB">
        <authorList>
            <consortium name="Ensembl"/>
        </authorList>
    </citation>
    <scope>IDENTIFICATION</scope>
</reference>
<keyword evidence="7" id="KW-0408">Iron</keyword>
<dbReference type="InterPro" id="IPR051559">
    <property type="entry name" value="HIF_prolyl_hydroxylases"/>
</dbReference>
<dbReference type="CTD" id="112398"/>
<keyword evidence="6" id="KW-0560">Oxidoreductase</keyword>
<dbReference type="InterPro" id="IPR006620">
    <property type="entry name" value="Pro_4_hyd_alph"/>
</dbReference>
<comment type="catalytic activity">
    <reaction evidence="10">
        <text>L-prolyl-[hypoxia-inducible factor alpha subunit] + 2-oxoglutarate + O2 = trans-4-hydroxy-L-prolyl-[hypoxia-inducible factor alpha subunit] + succinate + CO2</text>
        <dbReference type="Rhea" id="RHEA:48400"/>
        <dbReference type="Rhea" id="RHEA-COMP:12093"/>
        <dbReference type="Rhea" id="RHEA-COMP:12094"/>
        <dbReference type="ChEBI" id="CHEBI:15379"/>
        <dbReference type="ChEBI" id="CHEBI:16526"/>
        <dbReference type="ChEBI" id="CHEBI:16810"/>
        <dbReference type="ChEBI" id="CHEBI:30031"/>
        <dbReference type="ChEBI" id="CHEBI:50342"/>
        <dbReference type="ChEBI" id="CHEBI:61965"/>
        <dbReference type="EC" id="1.14.11.29"/>
    </reaction>
</comment>
<evidence type="ECO:0000259" key="12">
    <source>
        <dbReference type="PROSITE" id="PS51471"/>
    </source>
</evidence>
<evidence type="ECO:0000256" key="2">
    <source>
        <dbReference type="ARBA" id="ARBA00004123"/>
    </source>
</evidence>
<dbReference type="Proteomes" id="UP000265120">
    <property type="component" value="Chromosome 4"/>
</dbReference>
<evidence type="ECO:0000256" key="3">
    <source>
        <dbReference type="ARBA" id="ARBA00022723"/>
    </source>
</evidence>
<dbReference type="GO" id="GO:0160082">
    <property type="term" value="F:hypoxia-inducible factor-proline dioxygenase activity"/>
    <property type="evidence" value="ECO:0007669"/>
    <property type="project" value="UniProtKB-EC"/>
</dbReference>
<keyword evidence="4" id="KW-0847">Vitamin C</keyword>
<keyword evidence="5" id="KW-0223">Dioxygenase</keyword>
<evidence type="ECO:0000256" key="6">
    <source>
        <dbReference type="ARBA" id="ARBA00023002"/>
    </source>
</evidence>
<feature type="compositionally biased region" description="Polar residues" evidence="11">
    <location>
        <begin position="10"/>
        <end position="32"/>
    </location>
</feature>
<proteinExistence type="predicted"/>
<dbReference type="InParanoid" id="A0A3P8VEP8"/>
<dbReference type="FunCoup" id="A0A3P8VEP8">
    <property type="interactions" value="250"/>
</dbReference>
<dbReference type="GO" id="GO:0071456">
    <property type="term" value="P:cellular response to hypoxia"/>
    <property type="evidence" value="ECO:0007669"/>
    <property type="project" value="TreeGrafter"/>
</dbReference>
<dbReference type="Gene3D" id="2.60.120.620">
    <property type="entry name" value="q2cbj1_9rhob like domain"/>
    <property type="match status" value="1"/>
</dbReference>
<feature type="region of interest" description="Disordered" evidence="11">
    <location>
        <begin position="1"/>
        <end position="39"/>
    </location>
</feature>
<dbReference type="FunFam" id="2.60.120.620:FF:000005">
    <property type="entry name" value="Egl nine homolog 1"/>
    <property type="match status" value="1"/>
</dbReference>
<dbReference type="GO" id="GO:0005737">
    <property type="term" value="C:cytoplasm"/>
    <property type="evidence" value="ECO:0007669"/>
    <property type="project" value="TreeGrafter"/>
</dbReference>
<evidence type="ECO:0000256" key="9">
    <source>
        <dbReference type="ARBA" id="ARBA00039004"/>
    </source>
</evidence>
<evidence type="ECO:0000313" key="14">
    <source>
        <dbReference type="Proteomes" id="UP000265120"/>
    </source>
</evidence>
<keyword evidence="3" id="KW-0479">Metal-binding</keyword>
<evidence type="ECO:0000256" key="8">
    <source>
        <dbReference type="ARBA" id="ARBA00023242"/>
    </source>
</evidence>
<dbReference type="EC" id="1.14.11.29" evidence="9"/>
<dbReference type="GeneTree" id="ENSGT00940000160655"/>
<sequence>MEILGRTDLLSPNSSQESVATLPSQEGRTSGEQLPRRPTEVQRTYRADMGLNGICASPVGSPTAAELLAGLSSQNHSPGITTPTKQSKTGVPPYNGGVVSPSATIEGSQESAQAHTPDGYPAQIKGTEGINGDLEYPLITSRAFHGESGDSTGYNKCPLWIKRVNGDLKGRHVHQQKCRPGEKRVSETNVASESLEFVSSGNSAFISRDLDLKRRKLAEESSVPKSSETQKVTQVGTTLTFNVNGSNGCSKKTTNHLRSVTTQSPFISPAPHTKQQNGYSKVAFSGVTAFPNQPSTVVSNSIQKTPGPAEACLSAEHIARQYIIPCMKYYGICLKDYFLGAGLGDKVREEVEALNNSGKFRGGQLVSQKSIPSGRIRGDQIAWVEGHEPGCESIGMLMAHIDEAVMYSAANGQLGNCVINGRTKAMVACYPGNGTGYVRHVDNPNGDGRCITCIYYLNKNWDVKTQGGLLQIFPEGKNVVANIEPLFDRLLIFWSDRRNPHEVKPAYATRYAITVWYFDAKEREEAKQKYRLAAGQKGVQVPVSQNSNT</sequence>
<dbReference type="GO" id="GO:0031418">
    <property type="term" value="F:L-ascorbic acid binding"/>
    <property type="evidence" value="ECO:0007669"/>
    <property type="project" value="UniProtKB-KW"/>
</dbReference>
<evidence type="ECO:0000256" key="11">
    <source>
        <dbReference type="SAM" id="MobiDB-lite"/>
    </source>
</evidence>
<organism evidence="13 14">
    <name type="scientific">Cynoglossus semilaevis</name>
    <name type="common">Tongue sole</name>
    <dbReference type="NCBI Taxonomy" id="244447"/>
    <lineage>
        <taxon>Eukaryota</taxon>
        <taxon>Metazoa</taxon>
        <taxon>Chordata</taxon>
        <taxon>Craniata</taxon>
        <taxon>Vertebrata</taxon>
        <taxon>Euteleostomi</taxon>
        <taxon>Actinopterygii</taxon>
        <taxon>Neopterygii</taxon>
        <taxon>Teleostei</taxon>
        <taxon>Neoteleostei</taxon>
        <taxon>Acanthomorphata</taxon>
        <taxon>Carangaria</taxon>
        <taxon>Pleuronectiformes</taxon>
        <taxon>Pleuronectoidei</taxon>
        <taxon>Cynoglossidae</taxon>
        <taxon>Cynoglossinae</taxon>
        <taxon>Cynoglossus</taxon>
    </lineage>
</organism>
<dbReference type="KEGG" id="csem:103378094"/>
<keyword evidence="14" id="KW-1185">Reference proteome</keyword>
<feature type="domain" description="Fe2OG dioxygenase" evidence="12">
    <location>
        <begin position="421"/>
        <end position="519"/>
    </location>
</feature>
<evidence type="ECO:0000313" key="13">
    <source>
        <dbReference type="Ensembl" id="ENSCSEP00000012842.1"/>
    </source>
</evidence>
<accession>A0A3P8VEP8</accession>
<feature type="compositionally biased region" description="Polar residues" evidence="11">
    <location>
        <begin position="74"/>
        <end position="89"/>
    </location>
</feature>
<name>A0A3P8VEP8_CYNSE</name>
<evidence type="ECO:0000256" key="4">
    <source>
        <dbReference type="ARBA" id="ARBA00022896"/>
    </source>
</evidence>
<dbReference type="GO" id="GO:0008198">
    <property type="term" value="F:ferrous iron binding"/>
    <property type="evidence" value="ECO:0007669"/>
    <property type="project" value="TreeGrafter"/>
</dbReference>
<dbReference type="PANTHER" id="PTHR12907">
    <property type="entry name" value="EGL NINE HOMOLOG-RELATED"/>
    <property type="match status" value="1"/>
</dbReference>
<dbReference type="STRING" id="244447.ENSCSEP00000012842"/>
<evidence type="ECO:0000256" key="1">
    <source>
        <dbReference type="ARBA" id="ARBA00001961"/>
    </source>
</evidence>
<keyword evidence="8" id="KW-0539">Nucleus</keyword>
<dbReference type="Pfam" id="PF13640">
    <property type="entry name" value="2OG-FeII_Oxy_3"/>
    <property type="match status" value="1"/>
</dbReference>
<dbReference type="GeneID" id="103378094"/>
<dbReference type="InterPro" id="IPR044862">
    <property type="entry name" value="Pro_4_hyd_alph_FE2OG_OXY"/>
</dbReference>